<sequence length="291" mass="30427">MSVLSRVAYRGGLSAGLAVAGAIGFAVLPAGAAAADVPGITDEQSAPAPFAEMQARIAEIETELQALQDPSAFAQPQTTRSTGAAENAGSTGTTTADRAQRAEIPGLTPRTAAQQDPSQALETLEALASGGQSQGTAASGGSRVQQVVSTALGKVGEGEDTNGTSFYGKWYDKHTKQRGFAAAPWCDMFLSWVAVQHGLQEQMGVFAYTPWHAEWFRKQGRFDRTPRVGDLVFFDWGGSKSISAIDHIGMVTGVNSDGTVSTVEGNVSDKVVTRKRGMGTIVGFGHPAYEG</sequence>
<organism evidence="3 4">
    <name type="scientific">Planomonospora venezuelensis</name>
    <dbReference type="NCBI Taxonomy" id="1999"/>
    <lineage>
        <taxon>Bacteria</taxon>
        <taxon>Bacillati</taxon>
        <taxon>Actinomycetota</taxon>
        <taxon>Actinomycetes</taxon>
        <taxon>Streptosporangiales</taxon>
        <taxon>Streptosporangiaceae</taxon>
        <taxon>Planomonospora</taxon>
    </lineage>
</organism>
<evidence type="ECO:0000256" key="1">
    <source>
        <dbReference type="SAM" id="MobiDB-lite"/>
    </source>
</evidence>
<feature type="domain" description="Peptidase C51" evidence="2">
    <location>
        <begin position="183"/>
        <end position="266"/>
    </location>
</feature>
<evidence type="ECO:0000313" key="4">
    <source>
        <dbReference type="Proteomes" id="UP000562352"/>
    </source>
</evidence>
<name>A0A841D7U6_PLAVE</name>
<reference evidence="3 4" key="1">
    <citation type="submission" date="2020-08" db="EMBL/GenBank/DDBJ databases">
        <title>Genomic Encyclopedia of Type Strains, Phase III (KMG-III): the genomes of soil and plant-associated and newly described type strains.</title>
        <authorList>
            <person name="Whitman W."/>
        </authorList>
    </citation>
    <scope>NUCLEOTIDE SEQUENCE [LARGE SCALE GENOMIC DNA]</scope>
    <source>
        <strain evidence="3 4">CECT 3303</strain>
    </source>
</reference>
<comment type="caution">
    <text evidence="3">The sequence shown here is derived from an EMBL/GenBank/DDBJ whole genome shotgun (WGS) entry which is preliminary data.</text>
</comment>
<dbReference type="Proteomes" id="UP000562352">
    <property type="component" value="Unassembled WGS sequence"/>
</dbReference>
<evidence type="ECO:0000313" key="3">
    <source>
        <dbReference type="EMBL" id="MBB5966010.1"/>
    </source>
</evidence>
<dbReference type="Gene3D" id="3.90.1720.10">
    <property type="entry name" value="endopeptidase domain like (from Nostoc punctiforme)"/>
    <property type="match status" value="1"/>
</dbReference>
<dbReference type="EMBL" id="JACHJJ010000020">
    <property type="protein sequence ID" value="MBB5966010.1"/>
    <property type="molecule type" value="Genomic_DNA"/>
</dbReference>
<accession>A0A841D7U6</accession>
<proteinExistence type="predicted"/>
<gene>
    <name evidence="3" type="ORF">FHS22_005301</name>
</gene>
<dbReference type="InterPro" id="IPR007921">
    <property type="entry name" value="CHAP_dom"/>
</dbReference>
<evidence type="ECO:0000259" key="2">
    <source>
        <dbReference type="Pfam" id="PF05257"/>
    </source>
</evidence>
<feature type="region of interest" description="Disordered" evidence="1">
    <location>
        <begin position="73"/>
        <end position="100"/>
    </location>
</feature>
<protein>
    <recommendedName>
        <fullName evidence="2">Peptidase C51 domain-containing protein</fullName>
    </recommendedName>
</protein>
<dbReference type="AlphaFoldDB" id="A0A841D7U6"/>
<dbReference type="Pfam" id="PF05257">
    <property type="entry name" value="CHAP"/>
    <property type="match status" value="1"/>
</dbReference>
<dbReference type="SUPFAM" id="SSF54001">
    <property type="entry name" value="Cysteine proteinases"/>
    <property type="match status" value="1"/>
</dbReference>
<dbReference type="InterPro" id="IPR038765">
    <property type="entry name" value="Papain-like_cys_pep_sf"/>
</dbReference>
<feature type="compositionally biased region" description="Polar residues" evidence="1">
    <location>
        <begin position="74"/>
        <end position="97"/>
    </location>
</feature>
<keyword evidence="4" id="KW-1185">Reference proteome</keyword>
<dbReference type="RefSeq" id="WP_184945779.1">
    <property type="nucleotide sequence ID" value="NZ_BAAAWZ010000001.1"/>
</dbReference>